<feature type="domain" description="MacB-like periplasmic core" evidence="9">
    <location>
        <begin position="20"/>
        <end position="208"/>
    </location>
</feature>
<evidence type="ECO:0000256" key="7">
    <source>
        <dbReference type="SAM" id="Phobius"/>
    </source>
</evidence>
<keyword evidence="2" id="KW-1003">Cell membrane</keyword>
<evidence type="ECO:0000256" key="6">
    <source>
        <dbReference type="ARBA" id="ARBA00038076"/>
    </source>
</evidence>
<dbReference type="GO" id="GO:0005886">
    <property type="term" value="C:plasma membrane"/>
    <property type="evidence" value="ECO:0007669"/>
    <property type="project" value="UniProtKB-SubCell"/>
</dbReference>
<evidence type="ECO:0008006" key="12">
    <source>
        <dbReference type="Google" id="ProtNLM"/>
    </source>
</evidence>
<sequence length="812" mass="91184">MTNNYVKFALRNFSREKTYSFLNITGLSLGIACFILLSLFLRHELSYDKHNVLQERIFRVNHEIDYGNTRNRRAQSSHYLGPLLQAEYPQIESYASFRPLGRSSNLLKFENNSYYIEDIYIADNTAFDIFTHEIVYGNPDQALTRPNTIAINETLANLFFADENPVGKTLSTGVADYQISLVFADLPDNSHFKYQALVANLGIFAPTANGLENFRGNLWNLNSFNYVLMHEGYQEIESHQEMFIDFFDRVMAQSTRAGYQALFYLEPLTGIHLNSVAQRDLPRGSIFYLYAFTAVAAFVLLIACINYINLATARAVKRRKEISIRKVLGADRSKLVIQFLFESIVYSLLSLAIAISIVELILIGSTEINLLGKELSLSLFQDGFVFLSLISMGLVIGIGAGIYPALHLANIDITAIELRGWHKSISSRVREGLVLLQFTVSITVITATILMYSQMRYIDSKPLGFEKQNKLVVRVQGSNAIEDIAVLVEQLKSHPQIHNASMVTGNPITSRFSAALEALREDGTVYNLDFHNIGIDANFIDTLGINLVAGRDFEPGAIDAQRYQVIINEATAKEVGWNDPIGMTYSQGGGNIRTVVGVVEDFHFENMHAMIEPFVFFYDIPDFEGMNPLLKTTANRELIIDISDEFLDETLGFIQDTWQAFEPTYPLQYEYLDRKLSQMYDSDNRQMTLIGIFALICISISCLGLFGLTAFTNSQKTKEIGIRKTLGASTQQILFMLFRGVLMLLLIASPIAAIISYLATSGWIESFYYREAINPMAFVFAAGVSIVIAFATVAIQSSKTAGRNPVEALRYE</sequence>
<feature type="domain" description="MacB-like periplasmic core" evidence="9">
    <location>
        <begin position="444"/>
        <end position="615"/>
    </location>
</feature>
<feature type="transmembrane region" description="Helical" evidence="7">
    <location>
        <begin position="287"/>
        <end position="310"/>
    </location>
</feature>
<reference evidence="11" key="1">
    <citation type="submission" date="2017-08" db="EMBL/GenBank/DDBJ databases">
        <title>A dynamic microbial community with high functional redundancy inhabits the cold, oxic subseafloor aquifer.</title>
        <authorList>
            <person name="Tully B.J."/>
            <person name="Wheat C.G."/>
            <person name="Glazer B.T."/>
            <person name="Huber J.A."/>
        </authorList>
    </citation>
    <scope>NUCLEOTIDE SEQUENCE [LARGE SCALE GENOMIC DNA]</scope>
</reference>
<name>A0A2A4X0F5_9GAMM</name>
<feature type="transmembrane region" description="Helical" evidence="7">
    <location>
        <begin position="335"/>
        <end position="363"/>
    </location>
</feature>
<dbReference type="Pfam" id="PF12704">
    <property type="entry name" value="MacB_PCD"/>
    <property type="match status" value="2"/>
</dbReference>
<dbReference type="PANTHER" id="PTHR30572:SF4">
    <property type="entry name" value="ABC TRANSPORTER PERMEASE YTRF"/>
    <property type="match status" value="1"/>
</dbReference>
<protein>
    <recommendedName>
        <fullName evidence="12">ABC transporter permease</fullName>
    </recommendedName>
</protein>
<feature type="transmembrane region" description="Helical" evidence="7">
    <location>
        <begin position="432"/>
        <end position="452"/>
    </location>
</feature>
<proteinExistence type="inferred from homology"/>
<evidence type="ECO:0000256" key="2">
    <source>
        <dbReference type="ARBA" id="ARBA00022475"/>
    </source>
</evidence>
<evidence type="ECO:0000313" key="10">
    <source>
        <dbReference type="EMBL" id="PCI75557.1"/>
    </source>
</evidence>
<dbReference type="EMBL" id="NVUL01000072">
    <property type="protein sequence ID" value="PCI75557.1"/>
    <property type="molecule type" value="Genomic_DNA"/>
</dbReference>
<dbReference type="InterPro" id="IPR050250">
    <property type="entry name" value="Macrolide_Exporter_MacB"/>
</dbReference>
<evidence type="ECO:0000256" key="4">
    <source>
        <dbReference type="ARBA" id="ARBA00022989"/>
    </source>
</evidence>
<dbReference type="AlphaFoldDB" id="A0A2A4X0F5"/>
<feature type="domain" description="ABC3 transporter permease C-terminal" evidence="8">
    <location>
        <begin position="692"/>
        <end position="805"/>
    </location>
</feature>
<dbReference type="GO" id="GO:0022857">
    <property type="term" value="F:transmembrane transporter activity"/>
    <property type="evidence" value="ECO:0007669"/>
    <property type="project" value="TreeGrafter"/>
</dbReference>
<accession>A0A2A4X0F5</accession>
<feature type="transmembrane region" description="Helical" evidence="7">
    <location>
        <begin position="687"/>
        <end position="712"/>
    </location>
</feature>
<gene>
    <name evidence="10" type="ORF">COB20_12600</name>
</gene>
<evidence type="ECO:0000256" key="5">
    <source>
        <dbReference type="ARBA" id="ARBA00023136"/>
    </source>
</evidence>
<feature type="transmembrane region" description="Helical" evidence="7">
    <location>
        <begin position="21"/>
        <end position="41"/>
    </location>
</feature>
<dbReference type="Proteomes" id="UP000218767">
    <property type="component" value="Unassembled WGS sequence"/>
</dbReference>
<evidence type="ECO:0000259" key="9">
    <source>
        <dbReference type="Pfam" id="PF12704"/>
    </source>
</evidence>
<evidence type="ECO:0000256" key="1">
    <source>
        <dbReference type="ARBA" id="ARBA00004651"/>
    </source>
</evidence>
<feature type="transmembrane region" description="Helical" evidence="7">
    <location>
        <begin position="733"/>
        <end position="760"/>
    </location>
</feature>
<evidence type="ECO:0000259" key="8">
    <source>
        <dbReference type="Pfam" id="PF02687"/>
    </source>
</evidence>
<evidence type="ECO:0000313" key="11">
    <source>
        <dbReference type="Proteomes" id="UP000218767"/>
    </source>
</evidence>
<feature type="transmembrane region" description="Helical" evidence="7">
    <location>
        <begin position="383"/>
        <end position="411"/>
    </location>
</feature>
<dbReference type="InterPro" id="IPR025857">
    <property type="entry name" value="MacB_PCD"/>
</dbReference>
<organism evidence="10 11">
    <name type="scientific">SAR86 cluster bacterium</name>
    <dbReference type="NCBI Taxonomy" id="2030880"/>
    <lineage>
        <taxon>Bacteria</taxon>
        <taxon>Pseudomonadati</taxon>
        <taxon>Pseudomonadota</taxon>
        <taxon>Gammaproteobacteria</taxon>
        <taxon>SAR86 cluster</taxon>
    </lineage>
</organism>
<comment type="similarity">
    <text evidence="6">Belongs to the ABC-4 integral membrane protein family.</text>
</comment>
<comment type="caution">
    <text evidence="10">The sequence shown here is derived from an EMBL/GenBank/DDBJ whole genome shotgun (WGS) entry which is preliminary data.</text>
</comment>
<keyword evidence="5 7" id="KW-0472">Membrane</keyword>
<feature type="transmembrane region" description="Helical" evidence="7">
    <location>
        <begin position="772"/>
        <end position="795"/>
    </location>
</feature>
<dbReference type="InterPro" id="IPR003838">
    <property type="entry name" value="ABC3_permease_C"/>
</dbReference>
<dbReference type="Pfam" id="PF02687">
    <property type="entry name" value="FtsX"/>
    <property type="match status" value="2"/>
</dbReference>
<dbReference type="PANTHER" id="PTHR30572">
    <property type="entry name" value="MEMBRANE COMPONENT OF TRANSPORTER-RELATED"/>
    <property type="match status" value="1"/>
</dbReference>
<dbReference type="PROSITE" id="PS51257">
    <property type="entry name" value="PROKAR_LIPOPROTEIN"/>
    <property type="match status" value="1"/>
</dbReference>
<keyword evidence="4 7" id="KW-1133">Transmembrane helix</keyword>
<feature type="domain" description="ABC3 transporter permease C-terminal" evidence="8">
    <location>
        <begin position="295"/>
        <end position="412"/>
    </location>
</feature>
<comment type="subcellular location">
    <subcellularLocation>
        <location evidence="1">Cell membrane</location>
        <topology evidence="1">Multi-pass membrane protein</topology>
    </subcellularLocation>
</comment>
<keyword evidence="3 7" id="KW-0812">Transmembrane</keyword>
<evidence type="ECO:0000256" key="3">
    <source>
        <dbReference type="ARBA" id="ARBA00022692"/>
    </source>
</evidence>